<dbReference type="Proteomes" id="UP001556709">
    <property type="component" value="Unassembled WGS sequence"/>
</dbReference>
<proteinExistence type="predicted"/>
<evidence type="ECO:0000313" key="3">
    <source>
        <dbReference type="Proteomes" id="UP001556709"/>
    </source>
</evidence>
<dbReference type="EC" id="2.5.1.-" evidence="2"/>
<dbReference type="InterPro" id="IPR033904">
    <property type="entry name" value="Trans_IPPS_HH"/>
</dbReference>
<gene>
    <name evidence="2" type="ORF">V6X73_00365</name>
</gene>
<evidence type="ECO:0000313" key="2">
    <source>
        <dbReference type="EMBL" id="MEX0468192.1"/>
    </source>
</evidence>
<dbReference type="GO" id="GO:0016740">
    <property type="term" value="F:transferase activity"/>
    <property type="evidence" value="ECO:0007669"/>
    <property type="project" value="UniProtKB-KW"/>
</dbReference>
<dbReference type="InterPro" id="IPR002060">
    <property type="entry name" value="Squ/phyt_synthse"/>
</dbReference>
<accession>A0ABV3T992</accession>
<protein>
    <submittedName>
        <fullName evidence="2">Phytoene/squalene synthase family protein</fullName>
        <ecNumber evidence="2">2.5.1.-</ecNumber>
    </submittedName>
</protein>
<dbReference type="SUPFAM" id="SSF48576">
    <property type="entry name" value="Terpenoid synthases"/>
    <property type="match status" value="1"/>
</dbReference>
<reference evidence="2 3" key="1">
    <citation type="submission" date="2024-02" db="EMBL/GenBank/DDBJ databases">
        <title>New especies of Spiribacter isolated from saline water.</title>
        <authorList>
            <person name="Leon M.J."/>
            <person name="De La Haba R."/>
            <person name="Sanchez-Porro C."/>
            <person name="Ventosa A."/>
        </authorList>
    </citation>
    <scope>NUCLEOTIDE SEQUENCE [LARGE SCALE GENOMIC DNA]</scope>
    <source>
        <strain evidence="3">ag22IC6-390</strain>
    </source>
</reference>
<dbReference type="SFLD" id="SFLDG01018">
    <property type="entry name" value="Squalene/Phytoene_Synthase_Lik"/>
    <property type="match status" value="1"/>
</dbReference>
<comment type="caution">
    <text evidence="2">The sequence shown here is derived from an EMBL/GenBank/DDBJ whole genome shotgun (WGS) entry which is preliminary data.</text>
</comment>
<keyword evidence="1 2" id="KW-0808">Transferase</keyword>
<organism evidence="2 3">
    <name type="scientific">Spiribacter pallidus</name>
    <dbReference type="NCBI Taxonomy" id="1987936"/>
    <lineage>
        <taxon>Bacteria</taxon>
        <taxon>Pseudomonadati</taxon>
        <taxon>Pseudomonadota</taxon>
        <taxon>Gammaproteobacteria</taxon>
        <taxon>Chromatiales</taxon>
        <taxon>Ectothiorhodospiraceae</taxon>
        <taxon>Spiribacter</taxon>
    </lineage>
</organism>
<dbReference type="InterPro" id="IPR044843">
    <property type="entry name" value="Trans_IPPS_bact-type"/>
</dbReference>
<dbReference type="PANTHER" id="PTHR31480">
    <property type="entry name" value="BIFUNCTIONAL LYCOPENE CYCLASE/PHYTOENE SYNTHASE"/>
    <property type="match status" value="1"/>
</dbReference>
<dbReference type="CDD" id="cd00683">
    <property type="entry name" value="Trans_IPPS_HH"/>
    <property type="match status" value="1"/>
</dbReference>
<dbReference type="PROSITE" id="PS01045">
    <property type="entry name" value="SQUALEN_PHYTOEN_SYN_2"/>
    <property type="match status" value="1"/>
</dbReference>
<dbReference type="InterPro" id="IPR008949">
    <property type="entry name" value="Isoprenoid_synthase_dom_sf"/>
</dbReference>
<name>A0ABV3T992_9GAMM</name>
<dbReference type="EMBL" id="JBAKFM010000001">
    <property type="protein sequence ID" value="MEX0468192.1"/>
    <property type="molecule type" value="Genomic_DNA"/>
</dbReference>
<dbReference type="RefSeq" id="WP_367958305.1">
    <property type="nucleotide sequence ID" value="NZ_JBAKFH010000004.1"/>
</dbReference>
<dbReference type="Pfam" id="PF00494">
    <property type="entry name" value="SQS_PSY"/>
    <property type="match status" value="1"/>
</dbReference>
<sequence>MTPREVLARHGSSFYTASRLLRPEDARDIATLYAVCRLIDDLADEHDNAGDRIQPLLRALEAKTPEAIPVDGFAEMVHRRDLDLAPLRVLAANALQESADDRLIADEAELLDYCYTVAGTVGELMCPLLGADPAKGREAAIALGTAMQLTNIARDVQEDAEQGRRYLPGEWLGDLSPATIAAARPIHREPVRGAIRRVVELAETQYAIGESGLGLIPFRNRQAIRVATQLYRAIGLRVVEQGCEYWRGRVSLTARERATLAVQAVGGLVAGRPRHSA</sequence>
<dbReference type="SFLD" id="SFLDS00005">
    <property type="entry name" value="Isoprenoid_Synthase_Type_I"/>
    <property type="match status" value="1"/>
</dbReference>
<dbReference type="SFLD" id="SFLDG01212">
    <property type="entry name" value="Phytoene_synthase_like"/>
    <property type="match status" value="1"/>
</dbReference>
<dbReference type="Gene3D" id="1.10.600.10">
    <property type="entry name" value="Farnesyl Diphosphate Synthase"/>
    <property type="match status" value="1"/>
</dbReference>
<keyword evidence="3" id="KW-1185">Reference proteome</keyword>
<dbReference type="InterPro" id="IPR019845">
    <property type="entry name" value="Squalene/phytoene_synthase_CS"/>
</dbReference>
<evidence type="ECO:0000256" key="1">
    <source>
        <dbReference type="ARBA" id="ARBA00022679"/>
    </source>
</evidence>
<dbReference type="PROSITE" id="PS01044">
    <property type="entry name" value="SQUALEN_PHYTOEN_SYN_1"/>
    <property type="match status" value="1"/>
</dbReference>